<sequence>MCKSDRFSTSPMMFGSQMCFCAESEVNKSTSILRGDLFSMCPILALLCSYPLDNDTINLRNAPYNTFARHLSVASRGPSLGLSKRVDHGRLLCLFLHVIVNPRLKMDYPSVVRCIHEISSAVEGCLTKGQPQNIIAGNGKSTQAFIPPMQRFLTTLLLLLSCTSQAHSFKCQGYNATGSAGFEDVDWWFIYKFPEGYEFLYYDSRMEADNVTDWKVSAIFQL</sequence>
<dbReference type="EMBL" id="MDYQ01000459">
    <property type="protein sequence ID" value="PRP74530.1"/>
    <property type="molecule type" value="Genomic_DNA"/>
</dbReference>
<comment type="caution">
    <text evidence="1">The sequence shown here is derived from an EMBL/GenBank/DDBJ whole genome shotgun (WGS) entry which is preliminary data.</text>
</comment>
<organism evidence="1 2">
    <name type="scientific">Planoprotostelium fungivorum</name>
    <dbReference type="NCBI Taxonomy" id="1890364"/>
    <lineage>
        <taxon>Eukaryota</taxon>
        <taxon>Amoebozoa</taxon>
        <taxon>Evosea</taxon>
        <taxon>Variosea</taxon>
        <taxon>Cavosteliida</taxon>
        <taxon>Cavosteliaceae</taxon>
        <taxon>Planoprotostelium</taxon>
    </lineage>
</organism>
<dbReference type="InParanoid" id="A0A2P6MS54"/>
<reference evidence="1 2" key="1">
    <citation type="journal article" date="2018" name="Genome Biol. Evol.">
        <title>Multiple Roots of Fruiting Body Formation in Amoebozoa.</title>
        <authorList>
            <person name="Hillmann F."/>
            <person name="Forbes G."/>
            <person name="Novohradska S."/>
            <person name="Ferling I."/>
            <person name="Riege K."/>
            <person name="Groth M."/>
            <person name="Westermann M."/>
            <person name="Marz M."/>
            <person name="Spaller T."/>
            <person name="Winckler T."/>
            <person name="Schaap P."/>
            <person name="Glockner G."/>
        </authorList>
    </citation>
    <scope>NUCLEOTIDE SEQUENCE [LARGE SCALE GENOMIC DNA]</scope>
    <source>
        <strain evidence="1 2">Jena</strain>
    </source>
</reference>
<dbReference type="Proteomes" id="UP000241769">
    <property type="component" value="Unassembled WGS sequence"/>
</dbReference>
<protein>
    <submittedName>
        <fullName evidence="1">Uncharacterized protein</fullName>
    </submittedName>
</protein>
<proteinExistence type="predicted"/>
<evidence type="ECO:0000313" key="2">
    <source>
        <dbReference type="Proteomes" id="UP000241769"/>
    </source>
</evidence>
<dbReference type="AlphaFoldDB" id="A0A2P6MS54"/>
<name>A0A2P6MS54_9EUKA</name>
<keyword evidence="2" id="KW-1185">Reference proteome</keyword>
<accession>A0A2P6MS54</accession>
<evidence type="ECO:0000313" key="1">
    <source>
        <dbReference type="EMBL" id="PRP74530.1"/>
    </source>
</evidence>
<gene>
    <name evidence="1" type="ORF">PROFUN_16167</name>
</gene>